<dbReference type="EMBL" id="MU393482">
    <property type="protein sequence ID" value="KAI4864722.1"/>
    <property type="molecule type" value="Genomic_DNA"/>
</dbReference>
<evidence type="ECO:0000313" key="2">
    <source>
        <dbReference type="Proteomes" id="UP001497700"/>
    </source>
</evidence>
<gene>
    <name evidence="1" type="ORF">F4820DRAFT_422805</name>
</gene>
<dbReference type="Proteomes" id="UP001497700">
    <property type="component" value="Unassembled WGS sequence"/>
</dbReference>
<name>A0ACB9Z0D1_9PEZI</name>
<evidence type="ECO:0000313" key="1">
    <source>
        <dbReference type="EMBL" id="KAI4864722.1"/>
    </source>
</evidence>
<comment type="caution">
    <text evidence="1">The sequence shown here is derived from an EMBL/GenBank/DDBJ whole genome shotgun (WGS) entry which is preliminary data.</text>
</comment>
<protein>
    <submittedName>
        <fullName evidence="1">Uncharacterized protein</fullName>
    </submittedName>
</protein>
<accession>A0ACB9Z0D1</accession>
<organism evidence="1 2">
    <name type="scientific">Hypoxylon rubiginosum</name>
    <dbReference type="NCBI Taxonomy" id="110542"/>
    <lineage>
        <taxon>Eukaryota</taxon>
        <taxon>Fungi</taxon>
        <taxon>Dikarya</taxon>
        <taxon>Ascomycota</taxon>
        <taxon>Pezizomycotina</taxon>
        <taxon>Sordariomycetes</taxon>
        <taxon>Xylariomycetidae</taxon>
        <taxon>Xylariales</taxon>
        <taxon>Hypoxylaceae</taxon>
        <taxon>Hypoxylon</taxon>
    </lineage>
</organism>
<keyword evidence="2" id="KW-1185">Reference proteome</keyword>
<sequence length="70" mass="7979">MELLWTRTRCSIVSLLPVSSAVPFYPRRSCLDVRISCATDKHNLMEQGQRVRLVLELARSRASRSRSSST</sequence>
<reference evidence="1 2" key="1">
    <citation type="journal article" date="2022" name="New Phytol.">
        <title>Ecological generalism drives hyperdiversity of secondary metabolite gene clusters in xylarialean endophytes.</title>
        <authorList>
            <person name="Franco M.E.E."/>
            <person name="Wisecaver J.H."/>
            <person name="Arnold A.E."/>
            <person name="Ju Y.M."/>
            <person name="Slot J.C."/>
            <person name="Ahrendt S."/>
            <person name="Moore L.P."/>
            <person name="Eastman K.E."/>
            <person name="Scott K."/>
            <person name="Konkel Z."/>
            <person name="Mondo S.J."/>
            <person name="Kuo A."/>
            <person name="Hayes R.D."/>
            <person name="Haridas S."/>
            <person name="Andreopoulos B."/>
            <person name="Riley R."/>
            <person name="LaButti K."/>
            <person name="Pangilinan J."/>
            <person name="Lipzen A."/>
            <person name="Amirebrahimi M."/>
            <person name="Yan J."/>
            <person name="Adam C."/>
            <person name="Keymanesh K."/>
            <person name="Ng V."/>
            <person name="Louie K."/>
            <person name="Northen T."/>
            <person name="Drula E."/>
            <person name="Henrissat B."/>
            <person name="Hsieh H.M."/>
            <person name="Youens-Clark K."/>
            <person name="Lutzoni F."/>
            <person name="Miadlikowska J."/>
            <person name="Eastwood D.C."/>
            <person name="Hamelin R.C."/>
            <person name="Grigoriev I.V."/>
            <person name="U'Ren J.M."/>
        </authorList>
    </citation>
    <scope>NUCLEOTIDE SEQUENCE [LARGE SCALE GENOMIC DNA]</scope>
    <source>
        <strain evidence="1 2">CBS 119005</strain>
    </source>
</reference>
<proteinExistence type="predicted"/>